<feature type="compositionally biased region" description="Polar residues" evidence="1">
    <location>
        <begin position="15"/>
        <end position="31"/>
    </location>
</feature>
<gene>
    <name evidence="2" type="ORF">E2C01_064044</name>
</gene>
<evidence type="ECO:0000313" key="2">
    <source>
        <dbReference type="EMBL" id="MPC69813.1"/>
    </source>
</evidence>
<sequence>MREVQFLPNLCKIQHSTKTNGGTNGLPQSPAITAPLGSEIQPPFNLHNKLQRTKINEGGDRLPYSRDSFI</sequence>
<dbReference type="EMBL" id="VSRR010030042">
    <property type="protein sequence ID" value="MPC69813.1"/>
    <property type="molecule type" value="Genomic_DNA"/>
</dbReference>
<reference evidence="2 3" key="1">
    <citation type="submission" date="2019-05" db="EMBL/GenBank/DDBJ databases">
        <title>Another draft genome of Portunus trituberculatus and its Hox gene families provides insights of decapod evolution.</title>
        <authorList>
            <person name="Jeong J.-H."/>
            <person name="Song I."/>
            <person name="Kim S."/>
            <person name="Choi T."/>
            <person name="Kim D."/>
            <person name="Ryu S."/>
            <person name="Kim W."/>
        </authorList>
    </citation>
    <scope>NUCLEOTIDE SEQUENCE [LARGE SCALE GENOMIC DNA]</scope>
    <source>
        <tissue evidence="2">Muscle</tissue>
    </source>
</reference>
<name>A0A5B7HI20_PORTR</name>
<organism evidence="2 3">
    <name type="scientific">Portunus trituberculatus</name>
    <name type="common">Swimming crab</name>
    <name type="synonym">Neptunus trituberculatus</name>
    <dbReference type="NCBI Taxonomy" id="210409"/>
    <lineage>
        <taxon>Eukaryota</taxon>
        <taxon>Metazoa</taxon>
        <taxon>Ecdysozoa</taxon>
        <taxon>Arthropoda</taxon>
        <taxon>Crustacea</taxon>
        <taxon>Multicrustacea</taxon>
        <taxon>Malacostraca</taxon>
        <taxon>Eumalacostraca</taxon>
        <taxon>Eucarida</taxon>
        <taxon>Decapoda</taxon>
        <taxon>Pleocyemata</taxon>
        <taxon>Brachyura</taxon>
        <taxon>Eubrachyura</taxon>
        <taxon>Portunoidea</taxon>
        <taxon>Portunidae</taxon>
        <taxon>Portuninae</taxon>
        <taxon>Portunus</taxon>
    </lineage>
</organism>
<evidence type="ECO:0000313" key="3">
    <source>
        <dbReference type="Proteomes" id="UP000324222"/>
    </source>
</evidence>
<keyword evidence="3" id="KW-1185">Reference proteome</keyword>
<accession>A0A5B7HI20</accession>
<comment type="caution">
    <text evidence="2">The sequence shown here is derived from an EMBL/GenBank/DDBJ whole genome shotgun (WGS) entry which is preliminary data.</text>
</comment>
<evidence type="ECO:0000256" key="1">
    <source>
        <dbReference type="SAM" id="MobiDB-lite"/>
    </source>
</evidence>
<feature type="region of interest" description="Disordered" evidence="1">
    <location>
        <begin position="15"/>
        <end position="40"/>
    </location>
</feature>
<protein>
    <submittedName>
        <fullName evidence="2">Uncharacterized protein</fullName>
    </submittedName>
</protein>
<dbReference type="Proteomes" id="UP000324222">
    <property type="component" value="Unassembled WGS sequence"/>
</dbReference>
<dbReference type="AlphaFoldDB" id="A0A5B7HI20"/>
<proteinExistence type="predicted"/>